<dbReference type="AlphaFoldDB" id="A0A0B7BNE0"/>
<feature type="compositionally biased region" description="Basic and acidic residues" evidence="1">
    <location>
        <begin position="39"/>
        <end position="50"/>
    </location>
</feature>
<feature type="compositionally biased region" description="Polar residues" evidence="1">
    <location>
        <begin position="23"/>
        <end position="38"/>
    </location>
</feature>
<reference evidence="5" key="1">
    <citation type="submission" date="2014-12" db="EMBL/GenBank/DDBJ databases">
        <title>Insight into the proteome of Arion vulgaris.</title>
        <authorList>
            <person name="Aradska J."/>
            <person name="Bulat T."/>
            <person name="Smidak R."/>
            <person name="Sarate P."/>
            <person name="Gangsoo J."/>
            <person name="Sialana F."/>
            <person name="Bilban M."/>
            <person name="Lubec G."/>
        </authorList>
    </citation>
    <scope>NUCLEOTIDE SEQUENCE</scope>
    <source>
        <tissue evidence="5">Skin</tissue>
    </source>
</reference>
<sequence length="249" mass="28614">KRCESLKSLPGFMLQYVKRPSDGQGSSKDVLPQSTIDTDSFHADSMHSSKEQLEPEMEEIDAEIHDEIAVDEVETEMHAENDSRHDTVNVMSQVDEKNWNILSDASFWNAPVPDYFRVEIIKRGSCSFQNKDGPFSTVTRQGAKTKGDVRQLSKEWFYKTMPNGEKILRSWMVYSLFSEKLYCFCCRLFAVNVTEQTSKFVTGFQQWWKLSPKLHNHEISDDHLGCLEKWKTLAAGLSCTKQLMPTVLL</sequence>
<feature type="domain" description="TTF-type" evidence="2">
    <location>
        <begin position="159"/>
        <end position="242"/>
    </location>
</feature>
<organism evidence="5">
    <name type="scientific">Arion vulgaris</name>
    <dbReference type="NCBI Taxonomy" id="1028688"/>
    <lineage>
        <taxon>Eukaryota</taxon>
        <taxon>Metazoa</taxon>
        <taxon>Spiralia</taxon>
        <taxon>Lophotrochozoa</taxon>
        <taxon>Mollusca</taxon>
        <taxon>Gastropoda</taxon>
        <taxon>Heterobranchia</taxon>
        <taxon>Euthyneura</taxon>
        <taxon>Panpulmonata</taxon>
        <taxon>Eupulmonata</taxon>
        <taxon>Stylommatophora</taxon>
        <taxon>Helicina</taxon>
        <taxon>Arionoidea</taxon>
        <taxon>Arionidae</taxon>
        <taxon>Arion</taxon>
    </lineage>
</organism>
<dbReference type="EMBL" id="HACG01047547">
    <property type="protein sequence ID" value="CEK94412.1"/>
    <property type="molecule type" value="Transcribed_RNA"/>
</dbReference>
<feature type="non-terminal residue" evidence="5">
    <location>
        <position position="1"/>
    </location>
</feature>
<evidence type="ECO:0000313" key="3">
    <source>
        <dbReference type="EMBL" id="CEK94412.1"/>
    </source>
</evidence>
<dbReference type="InterPro" id="IPR006580">
    <property type="entry name" value="Znf_TTF"/>
</dbReference>
<evidence type="ECO:0000313" key="5">
    <source>
        <dbReference type="EMBL" id="CEK94417.1"/>
    </source>
</evidence>
<proteinExistence type="predicted"/>
<protein>
    <recommendedName>
        <fullName evidence="2">TTF-type domain-containing protein</fullName>
    </recommendedName>
</protein>
<gene>
    <name evidence="5" type="primary">ORF200737</name>
    <name evidence="3" type="synonym">ORF200699</name>
    <name evidence="4" type="synonym">ORF200715</name>
</gene>
<evidence type="ECO:0000313" key="4">
    <source>
        <dbReference type="EMBL" id="CEK94414.1"/>
    </source>
</evidence>
<dbReference type="SMART" id="SM00597">
    <property type="entry name" value="ZnF_TTF"/>
    <property type="match status" value="1"/>
</dbReference>
<evidence type="ECO:0000259" key="2">
    <source>
        <dbReference type="SMART" id="SM00597"/>
    </source>
</evidence>
<dbReference type="EMBL" id="HACG01047552">
    <property type="protein sequence ID" value="CEK94417.1"/>
    <property type="molecule type" value="Transcribed_RNA"/>
</dbReference>
<name>A0A0B7BNE0_9EUPU</name>
<evidence type="ECO:0000256" key="1">
    <source>
        <dbReference type="SAM" id="MobiDB-lite"/>
    </source>
</evidence>
<feature type="region of interest" description="Disordered" evidence="1">
    <location>
        <begin position="17"/>
        <end position="50"/>
    </location>
</feature>
<dbReference type="EMBL" id="HACG01047549">
    <property type="protein sequence ID" value="CEK94414.1"/>
    <property type="molecule type" value="Transcribed_RNA"/>
</dbReference>
<accession>A0A0B7BNE0</accession>